<dbReference type="AlphaFoldDB" id="A0A6B3N749"/>
<dbReference type="EMBL" id="JAAHFQ010000030">
    <property type="protein sequence ID" value="NER26452.1"/>
    <property type="molecule type" value="Genomic_DNA"/>
</dbReference>
<reference evidence="2" key="1">
    <citation type="submission" date="2019-11" db="EMBL/GenBank/DDBJ databases">
        <title>Genomic insights into an expanded diversity of filamentous marine cyanobacteria reveals the extraordinary biosynthetic potential of Moorea and Okeania.</title>
        <authorList>
            <person name="Ferreira Leao T."/>
            <person name="Wang M."/>
            <person name="Moss N."/>
            <person name="Da Silva R."/>
            <person name="Sanders J."/>
            <person name="Nurk S."/>
            <person name="Gurevich A."/>
            <person name="Humphrey G."/>
            <person name="Reher R."/>
            <person name="Zhu Q."/>
            <person name="Belda-Ferre P."/>
            <person name="Glukhov E."/>
            <person name="Rex R."/>
            <person name="Dorrestein P.C."/>
            <person name="Knight R."/>
            <person name="Pevzner P."/>
            <person name="Gerwick W.H."/>
            <person name="Gerwick L."/>
        </authorList>
    </citation>
    <scope>NUCLEOTIDE SEQUENCE</scope>
    <source>
        <strain evidence="2">SIO1C4</strain>
    </source>
</reference>
<dbReference type="Gene3D" id="1.10.1220.10">
    <property type="entry name" value="Met repressor-like"/>
    <property type="match status" value="1"/>
</dbReference>
<feature type="compositionally biased region" description="Basic and acidic residues" evidence="1">
    <location>
        <begin position="60"/>
        <end position="69"/>
    </location>
</feature>
<comment type="caution">
    <text evidence="2">The sequence shown here is derived from an EMBL/GenBank/DDBJ whole genome shotgun (WGS) entry which is preliminary data.</text>
</comment>
<dbReference type="InterPro" id="IPR013321">
    <property type="entry name" value="Arc_rbn_hlx_hlx"/>
</dbReference>
<proteinExistence type="predicted"/>
<gene>
    <name evidence="2" type="ORF">F6J89_02195</name>
</gene>
<feature type="region of interest" description="Disordered" evidence="1">
    <location>
        <begin position="53"/>
        <end position="77"/>
    </location>
</feature>
<sequence length="98" mass="11635">MHKKKNPRYGLVRGYIPKKLIKHFKSHCIEKEIDFSQGLEMILEKYFQMEDESESLDLDSPFKERNRGLEDEDSTPQQRNRFNLEAGNLALTQVTKNY</sequence>
<name>A0A6B3N749_9CYAN</name>
<protein>
    <submittedName>
        <fullName evidence="2">Uncharacterized protein</fullName>
    </submittedName>
</protein>
<evidence type="ECO:0000313" key="2">
    <source>
        <dbReference type="EMBL" id="NER26452.1"/>
    </source>
</evidence>
<evidence type="ECO:0000256" key="1">
    <source>
        <dbReference type="SAM" id="MobiDB-lite"/>
    </source>
</evidence>
<dbReference type="GO" id="GO:0006355">
    <property type="term" value="P:regulation of DNA-templated transcription"/>
    <property type="evidence" value="ECO:0007669"/>
    <property type="project" value="InterPro"/>
</dbReference>
<organism evidence="2">
    <name type="scientific">Symploca sp. SIO1C4</name>
    <dbReference type="NCBI Taxonomy" id="2607765"/>
    <lineage>
        <taxon>Bacteria</taxon>
        <taxon>Bacillati</taxon>
        <taxon>Cyanobacteriota</taxon>
        <taxon>Cyanophyceae</taxon>
        <taxon>Coleofasciculales</taxon>
        <taxon>Coleofasciculaceae</taxon>
        <taxon>Symploca</taxon>
    </lineage>
</organism>
<accession>A0A6B3N749</accession>